<dbReference type="AlphaFoldDB" id="A0ABC9N9R1"/>
<evidence type="ECO:0000313" key="1">
    <source>
        <dbReference type="EMBL" id="EDO53395.1"/>
    </source>
</evidence>
<name>A0ABC9N9R1_BACUC</name>
<reference evidence="1" key="1">
    <citation type="submission" date="2007-06" db="EMBL/GenBank/DDBJ databases">
        <authorList>
            <person name="Fulton L."/>
            <person name="Clifton S."/>
            <person name="Fulton B."/>
            <person name="Xu J."/>
            <person name="Minx P."/>
            <person name="Pepin K.H."/>
            <person name="Johnson M."/>
            <person name="Thiruvilangam P."/>
            <person name="Bhonagiri V."/>
            <person name="Nash W.E."/>
            <person name="Mardis E.R."/>
            <person name="Wilson R.K."/>
        </authorList>
    </citation>
    <scope>NUCLEOTIDE SEQUENCE [LARGE SCALE GENOMIC DNA]</scope>
    <source>
        <strain evidence="1">ATCC 8492</strain>
    </source>
</reference>
<organism evidence="1 2">
    <name type="scientific">Bacteroides uniformis (strain ATCC 8492 / DSM 6597 / CCUG 4942 / CIP 103695 / JCM 5828 / KCTC 5204 / NCTC 13054 / VPI 0061)</name>
    <dbReference type="NCBI Taxonomy" id="411479"/>
    <lineage>
        <taxon>Bacteria</taxon>
        <taxon>Pseudomonadati</taxon>
        <taxon>Bacteroidota</taxon>
        <taxon>Bacteroidia</taxon>
        <taxon>Bacteroidales</taxon>
        <taxon>Bacteroidaceae</taxon>
        <taxon>Bacteroides</taxon>
    </lineage>
</organism>
<proteinExistence type="predicted"/>
<evidence type="ECO:0000313" key="2">
    <source>
        <dbReference type="Proteomes" id="UP000004110"/>
    </source>
</evidence>
<reference evidence="1" key="2">
    <citation type="submission" date="2013-11" db="EMBL/GenBank/DDBJ databases">
        <title>Draft genome sequence of Bacteroides uniformis (ATCC 8492).</title>
        <authorList>
            <person name="Sudarsanam P."/>
            <person name="Ley R."/>
            <person name="Guruge J."/>
            <person name="Turnbaugh P.J."/>
            <person name="Mahowald M."/>
            <person name="Liep D."/>
            <person name="Gordon J."/>
        </authorList>
    </citation>
    <scope>NUCLEOTIDE SEQUENCE</scope>
    <source>
        <strain evidence="1">ATCC 8492</strain>
    </source>
</reference>
<dbReference type="EMBL" id="AAYH02000045">
    <property type="protein sequence ID" value="EDO53395.1"/>
    <property type="molecule type" value="Genomic_DNA"/>
</dbReference>
<gene>
    <name evidence="1" type="ORF">BACUNI_02672</name>
</gene>
<dbReference type="Proteomes" id="UP000004110">
    <property type="component" value="Unassembled WGS sequence"/>
</dbReference>
<accession>A0ABC9N9R1</accession>
<sequence length="34" mass="4557">MYKSTVARFLYYIRIRPWLYYRYFVYLYKNQCFK</sequence>
<keyword evidence="2" id="KW-1185">Reference proteome</keyword>
<comment type="caution">
    <text evidence="1">The sequence shown here is derived from an EMBL/GenBank/DDBJ whole genome shotgun (WGS) entry which is preliminary data.</text>
</comment>
<protein>
    <submittedName>
        <fullName evidence="1">Uncharacterized protein</fullName>
    </submittedName>
</protein>